<gene>
    <name evidence="2" type="ORF">ENJ40_08715</name>
</gene>
<feature type="domain" description="Glutamine amidotransferase" evidence="1">
    <location>
        <begin position="21"/>
        <end position="182"/>
    </location>
</feature>
<dbReference type="FunFam" id="3.40.50.880:FF:000033">
    <property type="entry name" value="Glutamine amidotransferase class-I"/>
    <property type="match status" value="1"/>
</dbReference>
<dbReference type="EMBL" id="DRMH01000116">
    <property type="protein sequence ID" value="HFC98519.1"/>
    <property type="molecule type" value="Genomic_DNA"/>
</dbReference>
<dbReference type="Pfam" id="PF00117">
    <property type="entry name" value="GATase"/>
    <property type="match status" value="1"/>
</dbReference>
<accession>A0A7C3GID9</accession>
<dbReference type="InterPro" id="IPR017926">
    <property type="entry name" value="GATASE"/>
</dbReference>
<dbReference type="GO" id="GO:0005829">
    <property type="term" value="C:cytosol"/>
    <property type="evidence" value="ECO:0007669"/>
    <property type="project" value="TreeGrafter"/>
</dbReference>
<dbReference type="SUPFAM" id="SSF52317">
    <property type="entry name" value="Class I glutamine amidotransferase-like"/>
    <property type="match status" value="1"/>
</dbReference>
<sequence length="229" mass="26343">MDILYLQHVPFETPRTILDWARERGHRIKGVHLYQGDPLPQETPDFLVIMGGPMSVHDQEEYPWLAAEKDYVRGMLAREIPILGVCLGAQLLAEALRARVEKNPVKEIGWFPVQLREAALEHPWFRDFPREFPAFHWHGETFSLPEGALHLASSEACVNQAFLWKDRVLALQFHLEMTPEGAEDLLRHSASDLVPGPYVQSPEEIRGKPEFYELTRSLLFRLLDRMAGL</sequence>
<dbReference type="Proteomes" id="UP000886043">
    <property type="component" value="Unassembled WGS sequence"/>
</dbReference>
<keyword evidence="2" id="KW-0315">Glutamine amidotransferase</keyword>
<dbReference type="PANTHER" id="PTHR42695">
    <property type="entry name" value="GLUTAMINE AMIDOTRANSFERASE YLR126C-RELATED"/>
    <property type="match status" value="1"/>
</dbReference>
<name>A0A7C3GID9_9BACT</name>
<comment type="caution">
    <text evidence="2">The sequence shown here is derived from an EMBL/GenBank/DDBJ whole genome shotgun (WGS) entry which is preliminary data.</text>
</comment>
<dbReference type="Gene3D" id="3.40.50.880">
    <property type="match status" value="1"/>
</dbReference>
<dbReference type="PROSITE" id="PS51273">
    <property type="entry name" value="GATASE_TYPE_1"/>
    <property type="match status" value="1"/>
</dbReference>
<dbReference type="PANTHER" id="PTHR42695:SF5">
    <property type="entry name" value="GLUTAMINE AMIDOTRANSFERASE YLR126C-RELATED"/>
    <property type="match status" value="1"/>
</dbReference>
<dbReference type="InterPro" id="IPR029062">
    <property type="entry name" value="Class_I_gatase-like"/>
</dbReference>
<proteinExistence type="predicted"/>
<evidence type="ECO:0000313" key="2">
    <source>
        <dbReference type="EMBL" id="HFC98519.1"/>
    </source>
</evidence>
<dbReference type="AlphaFoldDB" id="A0A7C3GID9"/>
<dbReference type="InterPro" id="IPR044992">
    <property type="entry name" value="ChyE-like"/>
</dbReference>
<evidence type="ECO:0000259" key="1">
    <source>
        <dbReference type="Pfam" id="PF00117"/>
    </source>
</evidence>
<organism evidence="2">
    <name type="scientific">Thermosulfurimonas dismutans</name>
    <dbReference type="NCBI Taxonomy" id="999894"/>
    <lineage>
        <taxon>Bacteria</taxon>
        <taxon>Pseudomonadati</taxon>
        <taxon>Thermodesulfobacteriota</taxon>
        <taxon>Thermodesulfobacteria</taxon>
        <taxon>Thermodesulfobacteriales</taxon>
        <taxon>Thermodesulfobacteriaceae</taxon>
        <taxon>Thermosulfurimonas</taxon>
    </lineage>
</organism>
<protein>
    <submittedName>
        <fullName evidence="2">Type 1 glutamine amidotransferase</fullName>
    </submittedName>
</protein>
<reference evidence="2" key="1">
    <citation type="journal article" date="2020" name="mSystems">
        <title>Genome- and Community-Level Interaction Insights into Carbon Utilization and Element Cycling Functions of Hydrothermarchaeota in Hydrothermal Sediment.</title>
        <authorList>
            <person name="Zhou Z."/>
            <person name="Liu Y."/>
            <person name="Xu W."/>
            <person name="Pan J."/>
            <person name="Luo Z.H."/>
            <person name="Li M."/>
        </authorList>
    </citation>
    <scope>NUCLEOTIDE SEQUENCE [LARGE SCALE GENOMIC DNA]</scope>
    <source>
        <strain evidence="2">HyVt-483</strain>
    </source>
</reference>
<dbReference type="CDD" id="cd01741">
    <property type="entry name" value="GATase1_1"/>
    <property type="match status" value="1"/>
</dbReference>